<dbReference type="InterPro" id="IPR000713">
    <property type="entry name" value="Mur_ligase_N"/>
</dbReference>
<evidence type="ECO:0000256" key="8">
    <source>
        <dbReference type="ARBA" id="ARBA00023316"/>
    </source>
</evidence>
<dbReference type="InterPro" id="IPR004101">
    <property type="entry name" value="Mur_ligase_C"/>
</dbReference>
<dbReference type="Pfam" id="PF01225">
    <property type="entry name" value="Mur_ligase"/>
    <property type="match status" value="1"/>
</dbReference>
<evidence type="ECO:0000259" key="12">
    <source>
        <dbReference type="Pfam" id="PF02875"/>
    </source>
</evidence>
<evidence type="ECO:0000256" key="5">
    <source>
        <dbReference type="ARBA" id="ARBA00022960"/>
    </source>
</evidence>
<evidence type="ECO:0000256" key="9">
    <source>
        <dbReference type="HAMAP-Rule" id="MF_02019"/>
    </source>
</evidence>
<comment type="function">
    <text evidence="9 10">Involved in cell wall formation. Catalyzes the final step in the synthesis of UDP-N-acetylmuramoyl-pentapeptide, the precursor of murein.</text>
</comment>
<dbReference type="Proteomes" id="UP000719267">
    <property type="component" value="Unassembled WGS sequence"/>
</dbReference>
<evidence type="ECO:0000256" key="7">
    <source>
        <dbReference type="ARBA" id="ARBA00023306"/>
    </source>
</evidence>
<keyword evidence="15" id="KW-1185">Reference proteome</keyword>
<evidence type="ECO:0000256" key="6">
    <source>
        <dbReference type="ARBA" id="ARBA00022984"/>
    </source>
</evidence>
<keyword evidence="8 9" id="KW-0961">Cell wall biogenesis/degradation</keyword>
<dbReference type="InterPro" id="IPR051046">
    <property type="entry name" value="MurCDEF_CellWall_CoF430Synth"/>
</dbReference>
<gene>
    <name evidence="9" type="primary">murF</name>
    <name evidence="14" type="ORF">KW502_13020</name>
</gene>
<dbReference type="PANTHER" id="PTHR43024:SF1">
    <property type="entry name" value="UDP-N-ACETYLMURAMOYL-TRIPEPTIDE--D-ALANYL-D-ALANINE LIGASE"/>
    <property type="match status" value="1"/>
</dbReference>
<dbReference type="Pfam" id="PF02875">
    <property type="entry name" value="Mur_ligase_C"/>
    <property type="match status" value="1"/>
</dbReference>
<dbReference type="GO" id="GO:0016874">
    <property type="term" value="F:ligase activity"/>
    <property type="evidence" value="ECO:0007669"/>
    <property type="project" value="UniProtKB-KW"/>
</dbReference>
<keyword evidence="7 9" id="KW-0131">Cell cycle</keyword>
<evidence type="ECO:0000259" key="13">
    <source>
        <dbReference type="Pfam" id="PF08245"/>
    </source>
</evidence>
<keyword evidence="2 9" id="KW-0132">Cell division</keyword>
<sequence length="427" mass="47810">MKELNHIHQLFLESTGICTDTRKLEKRNIYIALKGENFNGNNFALKALKNGASHVIVDDDITPTPEESRIIKVKNTLSTLQNLAAYHRKYLNIPIISITGSNGKTTTKELINVVLTEKYKTVCTQGNLNNHIGVPLTLLAMNKQTELGVVEMGANHQGEIKKLCEIAQPDYGYITNFGKAHLEGFGGFEGVIKGKSELYQYLIKHQKTIFINADDEIQVEKSKGCEIVSFSEGKHASQQITFLKADPFVKISTEDNEINSQLIGTYNAKNIAAAICIGKHFHVSSEAIKNAIEEYTPNNNRSQIITKNTNNIILDAYNANPTSMKAALENLEKLEAEQKMVILGDMFEVGDTSAQEHQEVINELEKLNFKNMYVCGKAFYHCNTKKTRKFEDFNALKTQLETENFENTTILIKGSRGMALERIVGIL</sequence>
<comment type="subcellular location">
    <subcellularLocation>
        <location evidence="9 10">Cytoplasm</location>
    </subcellularLocation>
</comment>
<keyword evidence="4 9" id="KW-0067">ATP-binding</keyword>
<evidence type="ECO:0000256" key="10">
    <source>
        <dbReference type="RuleBase" id="RU004136"/>
    </source>
</evidence>
<proteinExistence type="inferred from homology"/>
<dbReference type="RefSeq" id="WP_219040995.1">
    <property type="nucleotide sequence ID" value="NZ_JAHWDF010000016.1"/>
</dbReference>
<evidence type="ECO:0000259" key="11">
    <source>
        <dbReference type="Pfam" id="PF01225"/>
    </source>
</evidence>
<evidence type="ECO:0000313" key="15">
    <source>
        <dbReference type="Proteomes" id="UP000719267"/>
    </source>
</evidence>
<dbReference type="InterPro" id="IPR005863">
    <property type="entry name" value="UDP-N-AcMur_synth"/>
</dbReference>
<dbReference type="InterPro" id="IPR013221">
    <property type="entry name" value="Mur_ligase_cen"/>
</dbReference>
<protein>
    <recommendedName>
        <fullName evidence="9 10">UDP-N-acetylmuramoyl-tripeptide--D-alanyl-D-alanine ligase</fullName>
        <ecNumber evidence="9 10">6.3.2.10</ecNumber>
    </recommendedName>
    <alternativeName>
        <fullName evidence="9">D-alanyl-D-alanine-adding enzyme</fullName>
    </alternativeName>
</protein>
<comment type="caution">
    <text evidence="14">The sequence shown here is derived from an EMBL/GenBank/DDBJ whole genome shotgun (WGS) entry which is preliminary data.</text>
</comment>
<evidence type="ECO:0000256" key="1">
    <source>
        <dbReference type="ARBA" id="ARBA00022598"/>
    </source>
</evidence>
<dbReference type="NCBIfam" id="TIGR01143">
    <property type="entry name" value="murF"/>
    <property type="match status" value="1"/>
</dbReference>
<keyword evidence="5 9" id="KW-0133">Cell shape</keyword>
<keyword evidence="6 9" id="KW-0573">Peptidoglycan synthesis</keyword>
<feature type="domain" description="Mur ligase N-terminal catalytic" evidence="11">
    <location>
        <begin position="15"/>
        <end position="87"/>
    </location>
</feature>
<keyword evidence="9" id="KW-0963">Cytoplasm</keyword>
<comment type="pathway">
    <text evidence="9 10">Cell wall biogenesis; peptidoglycan biosynthesis.</text>
</comment>
<dbReference type="Pfam" id="PF08245">
    <property type="entry name" value="Mur_ligase_M"/>
    <property type="match status" value="1"/>
</dbReference>
<keyword evidence="3 9" id="KW-0547">Nucleotide-binding</keyword>
<feature type="domain" description="Mur ligase central" evidence="13">
    <location>
        <begin position="98"/>
        <end position="277"/>
    </location>
</feature>
<evidence type="ECO:0000256" key="3">
    <source>
        <dbReference type="ARBA" id="ARBA00022741"/>
    </source>
</evidence>
<dbReference type="HAMAP" id="MF_02019">
    <property type="entry name" value="MurF"/>
    <property type="match status" value="1"/>
</dbReference>
<keyword evidence="1 9" id="KW-0436">Ligase</keyword>
<comment type="similarity">
    <text evidence="9">Belongs to the MurCDEF family. MurF subfamily.</text>
</comment>
<feature type="binding site" evidence="9">
    <location>
        <begin position="100"/>
        <end position="106"/>
    </location>
    <ligand>
        <name>ATP</name>
        <dbReference type="ChEBI" id="CHEBI:30616"/>
    </ligand>
</feature>
<feature type="domain" description="Mur ligase C-terminal" evidence="12">
    <location>
        <begin position="301"/>
        <end position="415"/>
    </location>
</feature>
<comment type="catalytic activity">
    <reaction evidence="9 10">
        <text>D-alanyl-D-alanine + UDP-N-acetyl-alpha-D-muramoyl-L-alanyl-gamma-D-glutamyl-meso-2,6-diaminopimelate + ATP = UDP-N-acetyl-alpha-D-muramoyl-L-alanyl-gamma-D-glutamyl-meso-2,6-diaminopimeloyl-D-alanyl-D-alanine + ADP + phosphate + H(+)</text>
        <dbReference type="Rhea" id="RHEA:28374"/>
        <dbReference type="ChEBI" id="CHEBI:15378"/>
        <dbReference type="ChEBI" id="CHEBI:30616"/>
        <dbReference type="ChEBI" id="CHEBI:43474"/>
        <dbReference type="ChEBI" id="CHEBI:57822"/>
        <dbReference type="ChEBI" id="CHEBI:61386"/>
        <dbReference type="ChEBI" id="CHEBI:83905"/>
        <dbReference type="ChEBI" id="CHEBI:456216"/>
        <dbReference type="EC" id="6.3.2.10"/>
    </reaction>
</comment>
<evidence type="ECO:0000256" key="4">
    <source>
        <dbReference type="ARBA" id="ARBA00022840"/>
    </source>
</evidence>
<name>A0ABS6W6E9_9FLAO</name>
<dbReference type="EMBL" id="JAHWDF010000016">
    <property type="protein sequence ID" value="MBW2962714.1"/>
    <property type="molecule type" value="Genomic_DNA"/>
</dbReference>
<dbReference type="PANTHER" id="PTHR43024">
    <property type="entry name" value="UDP-N-ACETYLMURAMOYL-TRIPEPTIDE--D-ALANYL-D-ALANINE LIGASE"/>
    <property type="match status" value="1"/>
</dbReference>
<evidence type="ECO:0000256" key="2">
    <source>
        <dbReference type="ARBA" id="ARBA00022618"/>
    </source>
</evidence>
<dbReference type="EC" id="6.3.2.10" evidence="9 10"/>
<evidence type="ECO:0000313" key="14">
    <source>
        <dbReference type="EMBL" id="MBW2962714.1"/>
    </source>
</evidence>
<accession>A0ABS6W6E9</accession>
<organism evidence="14 15">
    <name type="scientific">Mesonia aestuariivivens</name>
    <dbReference type="NCBI Taxonomy" id="2796128"/>
    <lineage>
        <taxon>Bacteria</taxon>
        <taxon>Pseudomonadati</taxon>
        <taxon>Bacteroidota</taxon>
        <taxon>Flavobacteriia</taxon>
        <taxon>Flavobacteriales</taxon>
        <taxon>Flavobacteriaceae</taxon>
        <taxon>Mesonia</taxon>
    </lineage>
</organism>
<reference evidence="14 15" key="1">
    <citation type="submission" date="2021-07" db="EMBL/GenBank/DDBJ databases">
        <title>Mesonia aestuariivivens sp. nov., isolated from a tidal flat.</title>
        <authorList>
            <person name="Kim Y.-O."/>
            <person name="Yoon J.-H."/>
        </authorList>
    </citation>
    <scope>NUCLEOTIDE SEQUENCE [LARGE SCALE GENOMIC DNA]</scope>
    <source>
        <strain evidence="14 15">JHPTF-M18</strain>
    </source>
</reference>